<proteinExistence type="predicted"/>
<dbReference type="KEGG" id="lrug:AB8B22_03745"/>
<name>A0AB39VIG8_9FUSO</name>
<gene>
    <name evidence="2" type="ORF">AB8B22_03745</name>
</gene>
<sequence>MEEVFDRQKNSGKKIRDKYFEALSEIAVLEEFEFDNLWDKFFDKENISAGLLKMFLKYLDKKSISLDLEEIAGQENDNQYKINEFKTLPETNKKNIVFLNFQDTFPKGKVNNYLFSQIQRKKMGLPVPEDTKAIEIFRFLNAIFGAKKVCLSYIKNLDENVDCSGILEEIKLKYDLEINNKNKKISEEEEMEFIKNYFIKDYKEKKIGKFIQSRLLKDVEELKNEKITLGYYDYKNLKESEYAYYIDKKLGKVEREKIEEVIDARFFGTIIHSIYENIVKKNKKMLEKGNFDISEEEIASEFEAGIQSYKYKIPQEYLEFYKNISFEDLKIGIKKYFVDLSNKISDKSVIKVSSEERIKEKFEKEIDSEKFGNAAFSISIDLHIKDEKKDKKEEILVDYKTGNLTQKRIDDAFTQLDFYSIVLGENEYKKYVVDVWDGKIISDGRKDNKKLTKDEVMEVLKKYFEVESDKKVSFYRLGEKNSTLESSNQKKYELILRWEDENEKSGK</sequence>
<feature type="domain" description="PD-(D/E)XK endonuclease-like" evidence="1">
    <location>
        <begin position="234"/>
        <end position="430"/>
    </location>
</feature>
<evidence type="ECO:0000313" key="2">
    <source>
        <dbReference type="EMBL" id="XDU67538.1"/>
    </source>
</evidence>
<dbReference type="RefSeq" id="WP_369711714.1">
    <property type="nucleotide sequence ID" value="NZ_CP165644.1"/>
</dbReference>
<dbReference type="Pfam" id="PF12705">
    <property type="entry name" value="PDDEXK_1"/>
    <property type="match status" value="1"/>
</dbReference>
<dbReference type="EMBL" id="CP165644">
    <property type="protein sequence ID" value="XDU67538.1"/>
    <property type="molecule type" value="Genomic_DNA"/>
</dbReference>
<accession>A0AB39VIG8</accession>
<dbReference type="AlphaFoldDB" id="A0AB39VIG8"/>
<dbReference type="InterPro" id="IPR038726">
    <property type="entry name" value="PDDEXK_AddAB-type"/>
</dbReference>
<evidence type="ECO:0000259" key="1">
    <source>
        <dbReference type="Pfam" id="PF12705"/>
    </source>
</evidence>
<protein>
    <submittedName>
        <fullName evidence="2">PD-(D/E)XK nuclease family protein</fullName>
    </submittedName>
</protein>
<organism evidence="2">
    <name type="scientific">Leptotrichia rugosa</name>
    <dbReference type="NCBI Taxonomy" id="3239302"/>
    <lineage>
        <taxon>Bacteria</taxon>
        <taxon>Fusobacteriati</taxon>
        <taxon>Fusobacteriota</taxon>
        <taxon>Fusobacteriia</taxon>
        <taxon>Fusobacteriales</taxon>
        <taxon>Leptotrichiaceae</taxon>
        <taxon>Leptotrichia</taxon>
    </lineage>
</organism>
<reference evidence="2" key="1">
    <citation type="submission" date="2024-07" db="EMBL/GenBank/DDBJ databases">
        <authorList>
            <person name="Li X.-J."/>
            <person name="Wang X."/>
        </authorList>
    </citation>
    <scope>NUCLEOTIDE SEQUENCE</scope>
    <source>
        <strain evidence="2">HSP-334</strain>
    </source>
</reference>